<dbReference type="InterPro" id="IPR050832">
    <property type="entry name" value="Bact_Acetyltransf"/>
</dbReference>
<dbReference type="KEGG" id="abaw:D5400_00400"/>
<dbReference type="PANTHER" id="PTHR43877">
    <property type="entry name" value="AMINOALKYLPHOSPHONATE N-ACETYLTRANSFERASE-RELATED-RELATED"/>
    <property type="match status" value="1"/>
</dbReference>
<dbReference type="InterPro" id="IPR000182">
    <property type="entry name" value="GNAT_dom"/>
</dbReference>
<dbReference type="PROSITE" id="PS51186">
    <property type="entry name" value="GNAT"/>
    <property type="match status" value="1"/>
</dbReference>
<reference evidence="4 5" key="1">
    <citation type="submission" date="2018-09" db="EMBL/GenBank/DDBJ databases">
        <title>Marinorhizobium profundi gen. nov., sp. nov., isolated from a deep-sea sediment sample from the New Britain Trench and proposal of Marinorhizobiaceae fam. nov. in the order Rhizobiales of the class Alphaproteobacteria.</title>
        <authorList>
            <person name="Cao J."/>
        </authorList>
    </citation>
    <scope>NUCLEOTIDE SEQUENCE [LARGE SCALE GENOMIC DNA]</scope>
    <source>
        <strain evidence="4 5">WS11</strain>
    </source>
</reference>
<keyword evidence="5" id="KW-1185">Reference proteome</keyword>
<keyword evidence="1 4" id="KW-0808">Transferase</keyword>
<proteinExistence type="predicted"/>
<evidence type="ECO:0000313" key="5">
    <source>
        <dbReference type="Proteomes" id="UP000268192"/>
    </source>
</evidence>
<evidence type="ECO:0000259" key="3">
    <source>
        <dbReference type="PROSITE" id="PS51186"/>
    </source>
</evidence>
<feature type="domain" description="N-acetyltransferase" evidence="3">
    <location>
        <begin position="4"/>
        <end position="151"/>
    </location>
</feature>
<dbReference type="RefSeq" id="WP_126006590.1">
    <property type="nucleotide sequence ID" value="NZ_CP032509.1"/>
</dbReference>
<gene>
    <name evidence="4" type="ORF">D5400_00400</name>
</gene>
<dbReference type="EMBL" id="CP032509">
    <property type="protein sequence ID" value="AZN69928.1"/>
    <property type="molecule type" value="Genomic_DNA"/>
</dbReference>
<organism evidence="4 5">
    <name type="scientific">Georhizobium profundi</name>
    <dbReference type="NCBI Taxonomy" id="2341112"/>
    <lineage>
        <taxon>Bacteria</taxon>
        <taxon>Pseudomonadati</taxon>
        <taxon>Pseudomonadota</taxon>
        <taxon>Alphaproteobacteria</taxon>
        <taxon>Hyphomicrobiales</taxon>
        <taxon>Rhizobiaceae</taxon>
        <taxon>Georhizobium</taxon>
    </lineage>
</organism>
<dbReference type="InterPro" id="IPR016181">
    <property type="entry name" value="Acyl_CoA_acyltransferase"/>
</dbReference>
<dbReference type="GO" id="GO:0016747">
    <property type="term" value="F:acyltransferase activity, transferring groups other than amino-acyl groups"/>
    <property type="evidence" value="ECO:0007669"/>
    <property type="project" value="InterPro"/>
</dbReference>
<dbReference type="SUPFAM" id="SSF55729">
    <property type="entry name" value="Acyl-CoA N-acyltransferases (Nat)"/>
    <property type="match status" value="1"/>
</dbReference>
<dbReference type="PANTHER" id="PTHR43877:SF2">
    <property type="entry name" value="AMINOALKYLPHOSPHONATE N-ACETYLTRANSFERASE-RELATED"/>
    <property type="match status" value="1"/>
</dbReference>
<dbReference type="Pfam" id="PF00583">
    <property type="entry name" value="Acetyltransf_1"/>
    <property type="match status" value="1"/>
</dbReference>
<keyword evidence="2" id="KW-0012">Acyltransferase</keyword>
<sequence length="369" mass="41958">MSALRIRPATHDDIDALLAIENAVFTTDRISRRSFRALINRPTAETIVACNEAGRIVGYAMLLFRKGTGLARLYSIAVAPDAKGQGAGKTLLAKAEEAAKQHDRFLLRLEVREDNMPAIALYKRSGYRRIGVYENYYEDHSRALRFEKRLRDDEHQDYVTPFYEQTTDFTCGAACLNMALARYVSRDYLDPVWEIRFWREATTVFMMSGMGGCEPFGLAVTAHAYGLEPEIYVTDTNVLFLDTVRNLEKRQVMELAQRDFRRRVEEAAIPVLNFAASLHTIRAAIERGHSAIVLISGYYMFGKKVPHWVLVHGDDGRHLIINDPWVEEKTSETASDASNLPVPYDIFDRITRFGRSNLRAAVILKGRRS</sequence>
<protein>
    <submittedName>
        <fullName evidence="4">GNAT family N-acetyltransferase</fullName>
    </submittedName>
</protein>
<dbReference type="CDD" id="cd04301">
    <property type="entry name" value="NAT_SF"/>
    <property type="match status" value="1"/>
</dbReference>
<evidence type="ECO:0000313" key="4">
    <source>
        <dbReference type="EMBL" id="AZN69928.1"/>
    </source>
</evidence>
<dbReference type="OrthoDB" id="9803233at2"/>
<dbReference type="Gene3D" id="3.90.70.10">
    <property type="entry name" value="Cysteine proteinases"/>
    <property type="match status" value="1"/>
</dbReference>
<evidence type="ECO:0000256" key="1">
    <source>
        <dbReference type="ARBA" id="ARBA00022679"/>
    </source>
</evidence>
<dbReference type="InterPro" id="IPR021770">
    <property type="entry name" value="DUF3335"/>
</dbReference>
<dbReference type="AlphaFoldDB" id="A0A3S9AYY1"/>
<accession>A0A3S9AYY1</accession>
<name>A0A3S9AYY1_9HYPH</name>
<dbReference type="Gene3D" id="3.40.630.30">
    <property type="match status" value="1"/>
</dbReference>
<dbReference type="Proteomes" id="UP000268192">
    <property type="component" value="Chromosome"/>
</dbReference>
<dbReference type="Pfam" id="PF11814">
    <property type="entry name" value="DUF3335"/>
    <property type="match status" value="1"/>
</dbReference>
<evidence type="ECO:0000256" key="2">
    <source>
        <dbReference type="ARBA" id="ARBA00023315"/>
    </source>
</evidence>